<sequence length="332" mass="36221">MIDLSCLGIDAQSSQVYRYLLENSGRAHPAAAPGLPAETLAAALAALAESGLVRRADGTDGTETAGRGTGGWTVIDPATAVERLIDRRFTELNDDLRRVTAVRAAIPELCATFRSGRAQPEPMDIERLEGLAEIRARLDDLAFFARQEVLALQPSFSPALIACCRPLDLRCLRRGLSLRTVVTRDAVENPVTLSYLKEIIGLGAQVRVTDRAVERLLSYDGKVTVVPVDPQDTARGALVIRQAGLVTSMVRLFEEIWSSAQDIAVSTDATPLSPAERQVLRILCEVDKDEVGARQMGVSLRTFRRYVADLMQRLNAANRFHAAMLAKEAGWI</sequence>
<dbReference type="PANTHER" id="PTHR34293:SF1">
    <property type="entry name" value="HTH-TYPE TRANSCRIPTIONAL REGULATOR TRMBL2"/>
    <property type="match status" value="1"/>
</dbReference>
<gene>
    <name evidence="2" type="ORF">FB465_3903</name>
</gene>
<dbReference type="AlphaFoldDB" id="A0A561ET65"/>
<dbReference type="SMART" id="SM00421">
    <property type="entry name" value="HTH_LUXR"/>
    <property type="match status" value="1"/>
</dbReference>
<dbReference type="Pfam" id="PF00196">
    <property type="entry name" value="GerE"/>
    <property type="match status" value="1"/>
</dbReference>
<dbReference type="RefSeq" id="WP_145792246.1">
    <property type="nucleotide sequence ID" value="NZ_BAAABR010000031.1"/>
</dbReference>
<dbReference type="InterPro" id="IPR016032">
    <property type="entry name" value="Sig_transdc_resp-reg_C-effctor"/>
</dbReference>
<dbReference type="EMBL" id="VIVR01000001">
    <property type="protein sequence ID" value="TWE18812.1"/>
    <property type="molecule type" value="Genomic_DNA"/>
</dbReference>
<protein>
    <submittedName>
        <fullName evidence="2">Regulatory LuxR family protein</fullName>
    </submittedName>
</protein>
<evidence type="ECO:0000313" key="2">
    <source>
        <dbReference type="EMBL" id="TWE18812.1"/>
    </source>
</evidence>
<dbReference type="CDD" id="cd06170">
    <property type="entry name" value="LuxR_C_like"/>
    <property type="match status" value="1"/>
</dbReference>
<reference evidence="2 3" key="1">
    <citation type="submission" date="2019-06" db="EMBL/GenBank/DDBJ databases">
        <title>Sequencing the genomes of 1000 actinobacteria strains.</title>
        <authorList>
            <person name="Klenk H.-P."/>
        </authorList>
    </citation>
    <scope>NUCLEOTIDE SEQUENCE [LARGE SCALE GENOMIC DNA]</scope>
    <source>
        <strain evidence="2 3">DSM 41649</strain>
    </source>
</reference>
<comment type="caution">
    <text evidence="2">The sequence shown here is derived from an EMBL/GenBank/DDBJ whole genome shotgun (WGS) entry which is preliminary data.</text>
</comment>
<dbReference type="Gene3D" id="1.10.10.10">
    <property type="entry name" value="Winged helix-like DNA-binding domain superfamily/Winged helix DNA-binding domain"/>
    <property type="match status" value="1"/>
</dbReference>
<dbReference type="InterPro" id="IPR036388">
    <property type="entry name" value="WH-like_DNA-bd_sf"/>
</dbReference>
<feature type="domain" description="HTH luxR-type" evidence="1">
    <location>
        <begin position="265"/>
        <end position="330"/>
    </location>
</feature>
<proteinExistence type="predicted"/>
<dbReference type="OrthoDB" id="3863875at2"/>
<evidence type="ECO:0000313" key="3">
    <source>
        <dbReference type="Proteomes" id="UP000318416"/>
    </source>
</evidence>
<dbReference type="Proteomes" id="UP000318416">
    <property type="component" value="Unassembled WGS sequence"/>
</dbReference>
<accession>A0A561ET65</accession>
<organism evidence="2 3">
    <name type="scientific">Kitasatospora atroaurantiaca</name>
    <dbReference type="NCBI Taxonomy" id="285545"/>
    <lineage>
        <taxon>Bacteria</taxon>
        <taxon>Bacillati</taxon>
        <taxon>Actinomycetota</taxon>
        <taxon>Actinomycetes</taxon>
        <taxon>Kitasatosporales</taxon>
        <taxon>Streptomycetaceae</taxon>
        <taxon>Kitasatospora</taxon>
    </lineage>
</organism>
<dbReference type="GO" id="GO:0003677">
    <property type="term" value="F:DNA binding"/>
    <property type="evidence" value="ECO:0007669"/>
    <property type="project" value="InterPro"/>
</dbReference>
<keyword evidence="3" id="KW-1185">Reference proteome</keyword>
<dbReference type="InterPro" id="IPR051797">
    <property type="entry name" value="TrmB-like"/>
</dbReference>
<dbReference type="InterPro" id="IPR000792">
    <property type="entry name" value="Tscrpt_reg_LuxR_C"/>
</dbReference>
<dbReference type="GO" id="GO:0006355">
    <property type="term" value="P:regulation of DNA-templated transcription"/>
    <property type="evidence" value="ECO:0007669"/>
    <property type="project" value="InterPro"/>
</dbReference>
<dbReference type="PANTHER" id="PTHR34293">
    <property type="entry name" value="HTH-TYPE TRANSCRIPTIONAL REGULATOR TRMBL2"/>
    <property type="match status" value="1"/>
</dbReference>
<dbReference type="SUPFAM" id="SSF46894">
    <property type="entry name" value="C-terminal effector domain of the bipartite response regulators"/>
    <property type="match status" value="1"/>
</dbReference>
<name>A0A561ET65_9ACTN</name>
<dbReference type="PROSITE" id="PS50043">
    <property type="entry name" value="HTH_LUXR_2"/>
    <property type="match status" value="1"/>
</dbReference>
<evidence type="ECO:0000259" key="1">
    <source>
        <dbReference type="PROSITE" id="PS50043"/>
    </source>
</evidence>